<proteinExistence type="predicted"/>
<reference evidence="1 2" key="1">
    <citation type="submission" date="2023-06" db="EMBL/GenBank/DDBJ databases">
        <title>Complete Genome Sequence of Gallibacterium anatis Strain BJF12, Isolated from a chicken with diarrhea.</title>
        <authorList>
            <person name="Guo F."/>
            <person name="Bu W."/>
            <person name="Xu F."/>
            <person name="Wen T."/>
        </authorList>
    </citation>
    <scope>NUCLEOTIDE SEQUENCE [LARGE SCALE GENOMIC DNA]</scope>
    <source>
        <strain evidence="1 2">BJF12</strain>
    </source>
</reference>
<gene>
    <name evidence="1" type="ORF">QP018_04630</name>
</gene>
<evidence type="ECO:0000313" key="1">
    <source>
        <dbReference type="EMBL" id="WIM80519.1"/>
    </source>
</evidence>
<name>A0AAX3XEA3_9PAST</name>
<evidence type="ECO:0000313" key="2">
    <source>
        <dbReference type="Proteomes" id="UP001226750"/>
    </source>
</evidence>
<sequence length="74" mass="8459">MKILISLAVKEDGYDEFLAEKVKKAISNADSGNVVAFDSWLADINQFSDNLIIELEQKSHYKTSRNLLFSFLFQ</sequence>
<protein>
    <submittedName>
        <fullName evidence="1">Uncharacterized protein</fullName>
    </submittedName>
</protein>
<dbReference type="EMBL" id="CP126975">
    <property type="protein sequence ID" value="WIM80519.1"/>
    <property type="molecule type" value="Genomic_DNA"/>
</dbReference>
<dbReference type="RefSeq" id="WP_285092564.1">
    <property type="nucleotide sequence ID" value="NZ_CP126975.1"/>
</dbReference>
<accession>A0AAX3XEA3</accession>
<organism evidence="1 2">
    <name type="scientific">Gallibacterium anatis</name>
    <dbReference type="NCBI Taxonomy" id="750"/>
    <lineage>
        <taxon>Bacteria</taxon>
        <taxon>Pseudomonadati</taxon>
        <taxon>Pseudomonadota</taxon>
        <taxon>Gammaproteobacteria</taxon>
        <taxon>Pasteurellales</taxon>
        <taxon>Pasteurellaceae</taxon>
        <taxon>Gallibacterium</taxon>
    </lineage>
</organism>
<keyword evidence="2" id="KW-1185">Reference proteome</keyword>
<dbReference type="Proteomes" id="UP001226750">
    <property type="component" value="Chromosome"/>
</dbReference>
<dbReference type="AlphaFoldDB" id="A0AAX3XEA3"/>